<protein>
    <submittedName>
        <fullName evidence="2">Uncharacterized protein</fullName>
    </submittedName>
</protein>
<proteinExistence type="predicted"/>
<sequence>MSTSETSRFVRLRVELVLDITDADQLAVAALEQIQSDAFMPEEERGHARTAIREDHAEALAYLIDPYDLVKEVPGLELAQASWSSEQIDYDPDTEVWGLDDEDLLDDDSMDADDGEGADADDVERDAVDGPAGGTGDVGFGGRIDAAADDPDATYDPAGGWAGGYRQP</sequence>
<dbReference type="RefSeq" id="WP_246495602.1">
    <property type="nucleotide sequence ID" value="NZ_JACHJL010000021.1"/>
</dbReference>
<dbReference type="EMBL" id="JACHJL010000021">
    <property type="protein sequence ID" value="MBB5939180.1"/>
    <property type="molecule type" value="Genomic_DNA"/>
</dbReference>
<feature type="compositionally biased region" description="Gly residues" evidence="1">
    <location>
        <begin position="131"/>
        <end position="142"/>
    </location>
</feature>
<gene>
    <name evidence="2" type="ORF">FHS42_006272</name>
</gene>
<accession>A0A7W9V1G7</accession>
<comment type="caution">
    <text evidence="2">The sequence shown here is derived from an EMBL/GenBank/DDBJ whole genome shotgun (WGS) entry which is preliminary data.</text>
</comment>
<organism evidence="2 3">
    <name type="scientific">Streptomyces zagrosensis</name>
    <dbReference type="NCBI Taxonomy" id="1042984"/>
    <lineage>
        <taxon>Bacteria</taxon>
        <taxon>Bacillati</taxon>
        <taxon>Actinomycetota</taxon>
        <taxon>Actinomycetes</taxon>
        <taxon>Kitasatosporales</taxon>
        <taxon>Streptomycetaceae</taxon>
        <taxon>Streptomyces</taxon>
    </lineage>
</organism>
<feature type="compositionally biased region" description="Acidic residues" evidence="1">
    <location>
        <begin position="88"/>
        <end position="124"/>
    </location>
</feature>
<dbReference type="Proteomes" id="UP000588098">
    <property type="component" value="Unassembled WGS sequence"/>
</dbReference>
<evidence type="ECO:0000256" key="1">
    <source>
        <dbReference type="SAM" id="MobiDB-lite"/>
    </source>
</evidence>
<reference evidence="2 3" key="1">
    <citation type="submission" date="2020-08" db="EMBL/GenBank/DDBJ databases">
        <title>Genomic Encyclopedia of Type Strains, Phase III (KMG-III): the genomes of soil and plant-associated and newly described type strains.</title>
        <authorList>
            <person name="Whitman W."/>
        </authorList>
    </citation>
    <scope>NUCLEOTIDE SEQUENCE [LARGE SCALE GENOMIC DNA]</scope>
    <source>
        <strain evidence="2 3">CECT 8305</strain>
    </source>
</reference>
<evidence type="ECO:0000313" key="3">
    <source>
        <dbReference type="Proteomes" id="UP000588098"/>
    </source>
</evidence>
<name>A0A7W9V1G7_9ACTN</name>
<keyword evidence="3" id="KW-1185">Reference proteome</keyword>
<evidence type="ECO:0000313" key="2">
    <source>
        <dbReference type="EMBL" id="MBB5939180.1"/>
    </source>
</evidence>
<dbReference type="AlphaFoldDB" id="A0A7W9V1G7"/>
<feature type="region of interest" description="Disordered" evidence="1">
    <location>
        <begin position="87"/>
        <end position="168"/>
    </location>
</feature>